<dbReference type="HOGENOM" id="CLU_046377_1_1_2"/>
<dbReference type="Gene3D" id="3.40.50.720">
    <property type="entry name" value="NAD(P)-binding Rossmann-like Domain"/>
    <property type="match status" value="1"/>
</dbReference>
<dbReference type="Pfam" id="PF01368">
    <property type="entry name" value="DHH"/>
    <property type="match status" value="1"/>
</dbReference>
<name>Q8TZ15_METKA</name>
<dbReference type="Gene3D" id="3.10.310.30">
    <property type="match status" value="1"/>
</dbReference>
<dbReference type="AlphaFoldDB" id="Q8TZ15"/>
<protein>
    <submittedName>
        <fullName evidence="2">Kef-type K+ transport systems (NAD-binding component fused to domain related to exopolyphosphatase)</fullName>
    </submittedName>
</protein>
<dbReference type="KEGG" id="mka:MK0126"/>
<sequence length="477" mass="52657">MGGGSVGHVVADALRDRGEEVVIVDCNEDRAEVLREQGFDVIIGDITEKEVLLKAGIERAVMVYVLTPDDDANAEAIRLIREINEDTYVIARVTDEERVEEFKELGADEVLSPNQLLVEKLLHNIDNVRNRRKVHELLTKLEDVETLAIIPHNNPDPDSIASAVALQEIASIVDVQSDVVYGGEIGHQENKALVNLLDIEMKRISRVDLDEYDAIAVVDTPVLPRELAEYDGIEDRILVAVDHHDSSDGMMDMNGTSKSALELADFVDHRPEVGAASTILTQYLKILDRNVDRRIATALLYGIRTDTLNFTRNVSPEDLKAAAYLYPRADHEALAKIESPDISPETLDVLGEAIRNRTVIRSYLFSNVGFVKNEDALPQAADYLLNLEGVHTVIVFGVVNGKVKISARTDDIRLNIGEIMKEAFGDVGSAGGHSKAAAAEIPLGIFQDVESDMVLDLVEQAVRKRIFKVIGIEEEED</sequence>
<dbReference type="SUPFAM" id="SSF64182">
    <property type="entry name" value="DHH phosphoesterases"/>
    <property type="match status" value="1"/>
</dbReference>
<proteinExistence type="predicted"/>
<dbReference type="PANTHER" id="PTHR47618:SF1">
    <property type="entry name" value="BIFUNCTIONAL OLIGORIBONUCLEASE AND PAP PHOSPHATASE NRNA"/>
    <property type="match status" value="1"/>
</dbReference>
<dbReference type="GO" id="GO:0003676">
    <property type="term" value="F:nucleic acid binding"/>
    <property type="evidence" value="ECO:0007669"/>
    <property type="project" value="InterPro"/>
</dbReference>
<dbReference type="EMBL" id="AE009439">
    <property type="protein sequence ID" value="AAM01343.1"/>
    <property type="molecule type" value="Genomic_DNA"/>
</dbReference>
<dbReference type="EnsemblBacteria" id="AAM01343">
    <property type="protein sequence ID" value="AAM01343"/>
    <property type="gene ID" value="MK0126"/>
</dbReference>
<dbReference type="InParanoid" id="Q8TZ15"/>
<dbReference type="InterPro" id="IPR001667">
    <property type="entry name" value="DDH_dom"/>
</dbReference>
<accession>Q8TZ15</accession>
<keyword evidence="3" id="KW-1185">Reference proteome</keyword>
<dbReference type="PaxDb" id="190192-MK0126"/>
<dbReference type="InterPro" id="IPR003148">
    <property type="entry name" value="RCK_N"/>
</dbReference>
<dbReference type="Proteomes" id="UP000001826">
    <property type="component" value="Chromosome"/>
</dbReference>
<dbReference type="PROSITE" id="PS51201">
    <property type="entry name" value="RCK_N"/>
    <property type="match status" value="1"/>
</dbReference>
<dbReference type="InterPro" id="IPR036291">
    <property type="entry name" value="NAD(P)-bd_dom_sf"/>
</dbReference>
<dbReference type="InterPro" id="IPR038763">
    <property type="entry name" value="DHH_sf"/>
</dbReference>
<evidence type="ECO:0000313" key="2">
    <source>
        <dbReference type="EMBL" id="AAM01343.1"/>
    </source>
</evidence>
<dbReference type="GO" id="GO:0006813">
    <property type="term" value="P:potassium ion transport"/>
    <property type="evidence" value="ECO:0007669"/>
    <property type="project" value="InterPro"/>
</dbReference>
<dbReference type="InterPro" id="IPR003156">
    <property type="entry name" value="DHHA1_dom"/>
</dbReference>
<feature type="domain" description="RCK N-terminal" evidence="1">
    <location>
        <begin position="1"/>
        <end position="112"/>
    </location>
</feature>
<dbReference type="Pfam" id="PF02254">
    <property type="entry name" value="TrkA_N"/>
    <property type="match status" value="1"/>
</dbReference>
<dbReference type="InterPro" id="IPR051319">
    <property type="entry name" value="Oligoribo/pAp-PDE_c-di-AMP_PDE"/>
</dbReference>
<gene>
    <name evidence="2" type="ordered locus">MK0126</name>
</gene>
<dbReference type="STRING" id="190192.MK0126"/>
<reference evidence="2 3" key="1">
    <citation type="journal article" date="2002" name="Proc. Natl. Acad. Sci. U.S.A.">
        <title>The complete genome of hyperthermophile Methanopyrus kandleri AV19 and monophyly of archaeal methanogens.</title>
        <authorList>
            <person name="Slesarev A.I."/>
            <person name="Mezhevaya K.V."/>
            <person name="Makarova K.S."/>
            <person name="Polushin N.N."/>
            <person name="Shcherbinina O.V."/>
            <person name="Shakhova V.V."/>
            <person name="Belova G.I."/>
            <person name="Aravind L."/>
            <person name="Natale D.A."/>
            <person name="Rogozin I.B."/>
            <person name="Tatusov R.L."/>
            <person name="Wolf Y.I."/>
            <person name="Stetter K.O."/>
            <person name="Malykh A.G."/>
            <person name="Koonin E.V."/>
            <person name="Kozyavkin S.A."/>
        </authorList>
    </citation>
    <scope>NUCLEOTIDE SEQUENCE [LARGE SCALE GENOMIC DNA]</scope>
    <source>
        <strain evidence="3">AV19 / DSM 6324 / JCM 9639 / NBRC 100938</strain>
    </source>
</reference>
<evidence type="ECO:0000259" key="1">
    <source>
        <dbReference type="PROSITE" id="PS51201"/>
    </source>
</evidence>
<dbReference type="SUPFAM" id="SSF51735">
    <property type="entry name" value="NAD(P)-binding Rossmann-fold domains"/>
    <property type="match status" value="1"/>
</dbReference>
<organism evidence="2 3">
    <name type="scientific">Methanopyrus kandleri (strain AV19 / DSM 6324 / JCM 9639 / NBRC 100938)</name>
    <dbReference type="NCBI Taxonomy" id="190192"/>
    <lineage>
        <taxon>Archaea</taxon>
        <taxon>Methanobacteriati</taxon>
        <taxon>Methanobacteriota</taxon>
        <taxon>Methanomada group</taxon>
        <taxon>Methanopyri</taxon>
        <taxon>Methanopyrales</taxon>
        <taxon>Methanopyraceae</taxon>
        <taxon>Methanopyrus</taxon>
    </lineage>
</organism>
<dbReference type="Pfam" id="PF02272">
    <property type="entry name" value="DHHA1"/>
    <property type="match status" value="1"/>
</dbReference>
<dbReference type="PANTHER" id="PTHR47618">
    <property type="entry name" value="BIFUNCTIONAL OLIGORIBONUCLEASE AND PAP PHOSPHATASE NRNA"/>
    <property type="match status" value="1"/>
</dbReference>
<dbReference type="Gene3D" id="3.90.1640.10">
    <property type="entry name" value="inorganic pyrophosphatase (n-terminal core)"/>
    <property type="match status" value="1"/>
</dbReference>
<evidence type="ECO:0000313" key="3">
    <source>
        <dbReference type="Proteomes" id="UP000001826"/>
    </source>
</evidence>